<dbReference type="GO" id="GO:0016020">
    <property type="term" value="C:membrane"/>
    <property type="evidence" value="ECO:0007669"/>
    <property type="project" value="UniProtKB-SubCell"/>
</dbReference>
<reference evidence="8" key="1">
    <citation type="submission" date="2019-09" db="EMBL/GenBank/DDBJ databases">
        <title>Draft genome information of white flower Hibiscus syriacus.</title>
        <authorList>
            <person name="Kim Y.-M."/>
        </authorList>
    </citation>
    <scope>NUCLEOTIDE SEQUENCE [LARGE SCALE GENOMIC DNA]</scope>
    <source>
        <strain evidence="8">YM2019G1</strain>
    </source>
</reference>
<protein>
    <recommendedName>
        <fullName evidence="7">EXPERA domain-containing protein</fullName>
    </recommendedName>
</protein>
<evidence type="ECO:0000256" key="6">
    <source>
        <dbReference type="SAM" id="Phobius"/>
    </source>
</evidence>
<evidence type="ECO:0000256" key="1">
    <source>
        <dbReference type="ARBA" id="ARBA00004141"/>
    </source>
</evidence>
<dbReference type="Pfam" id="PF05241">
    <property type="entry name" value="EBP"/>
    <property type="match status" value="1"/>
</dbReference>
<dbReference type="OrthoDB" id="433124at2759"/>
<dbReference type="PANTHER" id="PTHR31204">
    <property type="entry name" value="SIGMA INTRACELLULAR RECEPTOR 2"/>
    <property type="match status" value="1"/>
</dbReference>
<evidence type="ECO:0000259" key="7">
    <source>
        <dbReference type="PROSITE" id="PS51751"/>
    </source>
</evidence>
<dbReference type="GO" id="GO:0005783">
    <property type="term" value="C:endoplasmic reticulum"/>
    <property type="evidence" value="ECO:0007669"/>
    <property type="project" value="TreeGrafter"/>
</dbReference>
<name>A0A6A2WG47_HIBSY</name>
<keyword evidence="3 5" id="KW-1133">Transmembrane helix</keyword>
<feature type="transmembrane region" description="Helical" evidence="6">
    <location>
        <begin position="7"/>
        <end position="27"/>
    </location>
</feature>
<evidence type="ECO:0000256" key="4">
    <source>
        <dbReference type="ARBA" id="ARBA00023136"/>
    </source>
</evidence>
<dbReference type="Proteomes" id="UP000436088">
    <property type="component" value="Unassembled WGS sequence"/>
</dbReference>
<evidence type="ECO:0000313" key="9">
    <source>
        <dbReference type="Proteomes" id="UP000436088"/>
    </source>
</evidence>
<feature type="transmembrane region" description="Helical" evidence="6">
    <location>
        <begin position="124"/>
        <end position="141"/>
    </location>
</feature>
<feature type="transmembrane region" description="Helical" evidence="6">
    <location>
        <begin position="58"/>
        <end position="80"/>
    </location>
</feature>
<proteinExistence type="predicted"/>
<evidence type="ECO:0000256" key="2">
    <source>
        <dbReference type="ARBA" id="ARBA00022692"/>
    </source>
</evidence>
<comment type="caution">
    <text evidence="8">The sequence shown here is derived from an EMBL/GenBank/DDBJ whole genome shotgun (WGS) entry which is preliminary data.</text>
</comment>
<feature type="transmembrane region" description="Helical" evidence="6">
    <location>
        <begin position="92"/>
        <end position="112"/>
    </location>
</feature>
<dbReference type="EMBL" id="VEPZ02001760">
    <property type="protein sequence ID" value="KAE8657388.1"/>
    <property type="molecule type" value="Genomic_DNA"/>
</dbReference>
<comment type="subcellular location">
    <subcellularLocation>
        <location evidence="1">Membrane</location>
        <topology evidence="1">Multi-pass membrane protein</topology>
    </subcellularLocation>
</comment>
<dbReference type="PROSITE" id="PS51751">
    <property type="entry name" value="EXPERA"/>
    <property type="match status" value="1"/>
</dbReference>
<organism evidence="8 9">
    <name type="scientific">Hibiscus syriacus</name>
    <name type="common">Rose of Sharon</name>
    <dbReference type="NCBI Taxonomy" id="106335"/>
    <lineage>
        <taxon>Eukaryota</taxon>
        <taxon>Viridiplantae</taxon>
        <taxon>Streptophyta</taxon>
        <taxon>Embryophyta</taxon>
        <taxon>Tracheophyta</taxon>
        <taxon>Spermatophyta</taxon>
        <taxon>Magnoliopsida</taxon>
        <taxon>eudicotyledons</taxon>
        <taxon>Gunneridae</taxon>
        <taxon>Pentapetalae</taxon>
        <taxon>rosids</taxon>
        <taxon>malvids</taxon>
        <taxon>Malvales</taxon>
        <taxon>Malvaceae</taxon>
        <taxon>Malvoideae</taxon>
        <taxon>Hibiscus</taxon>
    </lineage>
</organism>
<keyword evidence="9" id="KW-1185">Reference proteome</keyword>
<gene>
    <name evidence="8" type="ORF">F3Y22_tig00116995pilonHSYRG00019</name>
</gene>
<dbReference type="InterPro" id="IPR051987">
    <property type="entry name" value="Sigma-2_receptor-like"/>
</dbReference>
<dbReference type="AlphaFoldDB" id="A0A6A2WG47"/>
<keyword evidence="2 5" id="KW-0812">Transmembrane</keyword>
<accession>A0A6A2WG47</accession>
<dbReference type="InterPro" id="IPR033118">
    <property type="entry name" value="EXPERA"/>
</dbReference>
<evidence type="ECO:0000313" key="8">
    <source>
        <dbReference type="EMBL" id="KAE8657388.1"/>
    </source>
</evidence>
<dbReference type="PANTHER" id="PTHR31204:SF1">
    <property type="entry name" value="SIGMA INTRACELLULAR RECEPTOR 2"/>
    <property type="match status" value="1"/>
</dbReference>
<evidence type="ECO:0000256" key="3">
    <source>
        <dbReference type="ARBA" id="ARBA00022989"/>
    </source>
</evidence>
<feature type="domain" description="EXPERA" evidence="7">
    <location>
        <begin position="9"/>
        <end position="136"/>
    </location>
</feature>
<keyword evidence="4 5" id="KW-0472">Membrane</keyword>
<sequence length="163" mass="17836">MGNLGQVVNALLLLAFFSILVIVPLDIPESILPYHLNPLYRFYTTISRDYLVLDKPPFFMALMMLELFYLFPLAVLNIYGMLTAKPWFNSTCLLFGASLITSTTAMLGDILGSDKPSADFMAKLYSPFIALGALTVLRGLVPQRGTATPIIGNGPGSDLKKKA</sequence>
<evidence type="ECO:0000256" key="5">
    <source>
        <dbReference type="PROSITE-ProRule" id="PRU01087"/>
    </source>
</evidence>